<dbReference type="SUPFAM" id="SSF50129">
    <property type="entry name" value="GroES-like"/>
    <property type="match status" value="1"/>
</dbReference>
<dbReference type="InterPro" id="IPR036291">
    <property type="entry name" value="NAD(P)-bd_dom_sf"/>
</dbReference>
<accession>A0AAD7NE93</accession>
<dbReference type="GO" id="GO:0016651">
    <property type="term" value="F:oxidoreductase activity, acting on NAD(P)H"/>
    <property type="evidence" value="ECO:0007669"/>
    <property type="project" value="InterPro"/>
</dbReference>
<keyword evidence="3" id="KW-1185">Reference proteome</keyword>
<dbReference type="AlphaFoldDB" id="A0AAD7NE93"/>
<evidence type="ECO:0000259" key="1">
    <source>
        <dbReference type="SMART" id="SM00829"/>
    </source>
</evidence>
<reference evidence="2" key="1">
    <citation type="submission" date="2023-03" db="EMBL/GenBank/DDBJ databases">
        <title>Massive genome expansion in bonnet fungi (Mycena s.s.) driven by repeated elements and novel gene families across ecological guilds.</title>
        <authorList>
            <consortium name="Lawrence Berkeley National Laboratory"/>
            <person name="Harder C.B."/>
            <person name="Miyauchi S."/>
            <person name="Viragh M."/>
            <person name="Kuo A."/>
            <person name="Thoen E."/>
            <person name="Andreopoulos B."/>
            <person name="Lu D."/>
            <person name="Skrede I."/>
            <person name="Drula E."/>
            <person name="Henrissat B."/>
            <person name="Morin E."/>
            <person name="Kohler A."/>
            <person name="Barry K."/>
            <person name="LaButti K."/>
            <person name="Morin E."/>
            <person name="Salamov A."/>
            <person name="Lipzen A."/>
            <person name="Mereny Z."/>
            <person name="Hegedus B."/>
            <person name="Baldrian P."/>
            <person name="Stursova M."/>
            <person name="Weitz H."/>
            <person name="Taylor A."/>
            <person name="Grigoriev I.V."/>
            <person name="Nagy L.G."/>
            <person name="Martin F."/>
            <person name="Kauserud H."/>
        </authorList>
    </citation>
    <scope>NUCLEOTIDE SEQUENCE</scope>
    <source>
        <strain evidence="2">CBHHK182m</strain>
    </source>
</reference>
<evidence type="ECO:0000313" key="2">
    <source>
        <dbReference type="EMBL" id="KAJ7756631.1"/>
    </source>
</evidence>
<dbReference type="InterPro" id="IPR013154">
    <property type="entry name" value="ADH-like_N"/>
</dbReference>
<gene>
    <name evidence="2" type="ORF">B0H16DRAFT_1314803</name>
</gene>
<feature type="non-terminal residue" evidence="2">
    <location>
        <position position="325"/>
    </location>
</feature>
<dbReference type="SMART" id="SM00829">
    <property type="entry name" value="PKS_ER"/>
    <property type="match status" value="1"/>
</dbReference>
<dbReference type="Pfam" id="PF00107">
    <property type="entry name" value="ADH_zinc_N"/>
    <property type="match status" value="1"/>
</dbReference>
<proteinExistence type="predicted"/>
<name>A0AAD7NE93_9AGAR</name>
<feature type="domain" description="Enoyl reductase (ER)" evidence="1">
    <location>
        <begin position="2"/>
        <end position="236"/>
    </location>
</feature>
<organism evidence="2 3">
    <name type="scientific">Mycena metata</name>
    <dbReference type="NCBI Taxonomy" id="1033252"/>
    <lineage>
        <taxon>Eukaryota</taxon>
        <taxon>Fungi</taxon>
        <taxon>Dikarya</taxon>
        <taxon>Basidiomycota</taxon>
        <taxon>Agaricomycotina</taxon>
        <taxon>Agaricomycetes</taxon>
        <taxon>Agaricomycetidae</taxon>
        <taxon>Agaricales</taxon>
        <taxon>Marasmiineae</taxon>
        <taxon>Mycenaceae</taxon>
        <taxon>Mycena</taxon>
    </lineage>
</organism>
<dbReference type="Proteomes" id="UP001215598">
    <property type="component" value="Unassembled WGS sequence"/>
</dbReference>
<protein>
    <submittedName>
        <fullName evidence="2">Chaperonin 10-like protein</fullName>
    </submittedName>
</protein>
<dbReference type="EMBL" id="JARKIB010000046">
    <property type="protein sequence ID" value="KAJ7756631.1"/>
    <property type="molecule type" value="Genomic_DNA"/>
</dbReference>
<dbReference type="SUPFAM" id="SSF51735">
    <property type="entry name" value="NAD(P)-binding Rossmann-fold domains"/>
    <property type="match status" value="1"/>
</dbReference>
<dbReference type="InterPro" id="IPR020843">
    <property type="entry name" value="ER"/>
</dbReference>
<comment type="caution">
    <text evidence="2">The sequence shown here is derived from an EMBL/GenBank/DDBJ whole genome shotgun (WGS) entry which is preliminary data.</text>
</comment>
<dbReference type="PANTHER" id="PTHR45348:SF2">
    <property type="entry name" value="ZINC-TYPE ALCOHOL DEHYDROGENASE-LIKE PROTEIN C2E1P3.01"/>
    <property type="match status" value="1"/>
</dbReference>
<sequence>KGPFVLRPRPIPVPAEGEVLVKIMSVGLNPIDWKQGAFNILIDEYPAVVGHDVAGVVEELGEGVEGLKKGDRVFAQTLNGGFQQYVAVPAAIILPIPHNTSFDEAATFPVAFSTACVGLFAPGPIGLGLNVTFSWDKPQQGHAALVIGGGPVGQFAIQLLKFAGFTRIVVYASRANFEYFAQLGATECIDRSEVPVESLAAHPALAPGVSVVYDAGPVSSFNAAYDAVLEGGKIVIVQSRVTLERDPKEKNLTLVRVQGYYAGPDVVKFNHDSDVVGYLATLEHTGTRYEILPNGLSGILEGLDRRREGGISGWKLVAHPHDPVA</sequence>
<dbReference type="Gene3D" id="3.40.50.720">
    <property type="entry name" value="NAD(P)-binding Rossmann-like Domain"/>
    <property type="match status" value="1"/>
</dbReference>
<dbReference type="PANTHER" id="PTHR45348">
    <property type="entry name" value="HYPOTHETICAL OXIDOREDUCTASE (EUROFUNG)"/>
    <property type="match status" value="1"/>
</dbReference>
<evidence type="ECO:0000313" key="3">
    <source>
        <dbReference type="Proteomes" id="UP001215598"/>
    </source>
</evidence>
<dbReference type="Pfam" id="PF08240">
    <property type="entry name" value="ADH_N"/>
    <property type="match status" value="1"/>
</dbReference>
<dbReference type="InterPro" id="IPR011032">
    <property type="entry name" value="GroES-like_sf"/>
</dbReference>
<dbReference type="Gene3D" id="3.90.180.10">
    <property type="entry name" value="Medium-chain alcohol dehydrogenases, catalytic domain"/>
    <property type="match status" value="1"/>
</dbReference>
<dbReference type="InterPro" id="IPR047122">
    <property type="entry name" value="Trans-enoyl_RdTase-like"/>
</dbReference>
<dbReference type="CDD" id="cd08249">
    <property type="entry name" value="enoyl_reductase_like"/>
    <property type="match status" value="1"/>
</dbReference>
<dbReference type="InterPro" id="IPR013149">
    <property type="entry name" value="ADH-like_C"/>
</dbReference>